<organism evidence="1 2">
    <name type="scientific">Canavalia gladiata</name>
    <name type="common">Sword bean</name>
    <name type="synonym">Dolichos gladiatus</name>
    <dbReference type="NCBI Taxonomy" id="3824"/>
    <lineage>
        <taxon>Eukaryota</taxon>
        <taxon>Viridiplantae</taxon>
        <taxon>Streptophyta</taxon>
        <taxon>Embryophyta</taxon>
        <taxon>Tracheophyta</taxon>
        <taxon>Spermatophyta</taxon>
        <taxon>Magnoliopsida</taxon>
        <taxon>eudicotyledons</taxon>
        <taxon>Gunneridae</taxon>
        <taxon>Pentapetalae</taxon>
        <taxon>rosids</taxon>
        <taxon>fabids</taxon>
        <taxon>Fabales</taxon>
        <taxon>Fabaceae</taxon>
        <taxon>Papilionoideae</taxon>
        <taxon>50 kb inversion clade</taxon>
        <taxon>NPAAA clade</taxon>
        <taxon>indigoferoid/millettioid clade</taxon>
        <taxon>Phaseoleae</taxon>
        <taxon>Canavalia</taxon>
    </lineage>
</organism>
<name>A0AAN9LLM8_CANGL</name>
<keyword evidence="2" id="KW-1185">Reference proteome</keyword>
<gene>
    <name evidence="1" type="ORF">VNO77_16912</name>
</gene>
<evidence type="ECO:0000313" key="2">
    <source>
        <dbReference type="Proteomes" id="UP001367508"/>
    </source>
</evidence>
<dbReference type="EMBL" id="JAYMYQ010000004">
    <property type="protein sequence ID" value="KAK7336373.1"/>
    <property type="molecule type" value="Genomic_DNA"/>
</dbReference>
<dbReference type="AlphaFoldDB" id="A0AAN9LLM8"/>
<proteinExistence type="predicted"/>
<sequence>MEIRIPVSLTTYILSCGGCIFKKGTWRFSSSNDPFNPTNFPVWIWCHSLILNCCDPKNIINNNKSKHLSLSFSLSLSLSLIYLHCPFPLLEEESQKEILDFEEDSGSG</sequence>
<accession>A0AAN9LLM8</accession>
<reference evidence="1 2" key="1">
    <citation type="submission" date="2024-01" db="EMBL/GenBank/DDBJ databases">
        <title>The genomes of 5 underutilized Papilionoideae crops provide insights into root nodulation and disease resistanc.</title>
        <authorList>
            <person name="Jiang F."/>
        </authorList>
    </citation>
    <scope>NUCLEOTIDE SEQUENCE [LARGE SCALE GENOMIC DNA]</scope>
    <source>
        <strain evidence="1">LVBAO_FW01</strain>
        <tissue evidence="1">Leaves</tissue>
    </source>
</reference>
<comment type="caution">
    <text evidence="1">The sequence shown here is derived from an EMBL/GenBank/DDBJ whole genome shotgun (WGS) entry which is preliminary data.</text>
</comment>
<evidence type="ECO:0000313" key="1">
    <source>
        <dbReference type="EMBL" id="KAK7336373.1"/>
    </source>
</evidence>
<protein>
    <submittedName>
        <fullName evidence="1">Uncharacterized protein</fullName>
    </submittedName>
</protein>
<dbReference type="Proteomes" id="UP001367508">
    <property type="component" value="Unassembled WGS sequence"/>
</dbReference>